<dbReference type="InterPro" id="IPR028992">
    <property type="entry name" value="Hedgehog/Intein_dom"/>
</dbReference>
<proteinExistence type="predicted"/>
<evidence type="ECO:0000313" key="2">
    <source>
        <dbReference type="EMBL" id="GLR65844.1"/>
    </source>
</evidence>
<reference evidence="3" key="1">
    <citation type="journal article" date="2019" name="Int. J. Syst. Evol. Microbiol.">
        <title>The Global Catalogue of Microorganisms (GCM) 10K type strain sequencing project: providing services to taxonomists for standard genome sequencing and annotation.</title>
        <authorList>
            <consortium name="The Broad Institute Genomics Platform"/>
            <consortium name="The Broad Institute Genome Sequencing Center for Infectious Disease"/>
            <person name="Wu L."/>
            <person name="Ma J."/>
        </authorList>
    </citation>
    <scope>NUCLEOTIDE SEQUENCE [LARGE SCALE GENOMIC DNA]</scope>
    <source>
        <strain evidence="3">NBRC 112502</strain>
    </source>
</reference>
<dbReference type="Pfam" id="PF13403">
    <property type="entry name" value="Hint_2"/>
    <property type="match status" value="1"/>
</dbReference>
<dbReference type="EMBL" id="BSOS01000007">
    <property type="protein sequence ID" value="GLR65844.1"/>
    <property type="molecule type" value="Genomic_DNA"/>
</dbReference>
<dbReference type="InterPro" id="IPR036844">
    <property type="entry name" value="Hint_dom_sf"/>
</dbReference>
<feature type="domain" description="Hedgehog/Intein (Hint)" evidence="1">
    <location>
        <begin position="218"/>
        <end position="352"/>
    </location>
</feature>
<evidence type="ECO:0000259" key="1">
    <source>
        <dbReference type="Pfam" id="PF13403"/>
    </source>
</evidence>
<dbReference type="SUPFAM" id="SSF51294">
    <property type="entry name" value="Hedgehog/intein (Hint) domain"/>
    <property type="match status" value="1"/>
</dbReference>
<protein>
    <recommendedName>
        <fullName evidence="1">Hedgehog/Intein (Hint) domain-containing protein</fullName>
    </recommendedName>
</protein>
<sequence>MADFTWVGGASGNFFLAANWNPLAVPTYGTIAVPTGTTIVVPFGNQATLDGLVMTGPAGTVTLAGGSFSFNNGLTPPAGYNVTLSATKFSTTSPLGVANGGTITLNGATVTGGGSAATGTFIFDSVSSSGSANILAVTDQSKGLVLQNLGFGDQIRLGSGNTMSLTLNAGSTSVYTLTDDHGGSYSTVVSSNVTLAPGTAPSNFISSGGTLLYNGAPPCFYAGTRLATADGDIAVEDITAATRMKTASGEIKPVRWLGRSEVSTRFADPLRVLPIRIKAGALGESLPLRDLLVSPDHAMFIGGVLVQAGAMVNGSSIIREADVPECFTYYHVELATHELLLAEGAATESFVDNVDRMGFANWAEHEALGETAPIEEMDIPRAKSQRQVPVAVRALLAARALAFQDAAAA</sequence>
<gene>
    <name evidence="2" type="ORF">GCM10010909_05220</name>
</gene>
<accession>A0ABQ6A070</accession>
<dbReference type="Proteomes" id="UP001156641">
    <property type="component" value="Unassembled WGS sequence"/>
</dbReference>
<comment type="caution">
    <text evidence="2">The sequence shown here is derived from an EMBL/GenBank/DDBJ whole genome shotgun (WGS) entry which is preliminary data.</text>
</comment>
<name>A0ABQ6A070_9PROT</name>
<organism evidence="2 3">
    <name type="scientific">Acidocella aquatica</name>
    <dbReference type="NCBI Taxonomy" id="1922313"/>
    <lineage>
        <taxon>Bacteria</taxon>
        <taxon>Pseudomonadati</taxon>
        <taxon>Pseudomonadota</taxon>
        <taxon>Alphaproteobacteria</taxon>
        <taxon>Acetobacterales</taxon>
        <taxon>Acidocellaceae</taxon>
        <taxon>Acidocella</taxon>
    </lineage>
</organism>
<dbReference type="RefSeq" id="WP_284256389.1">
    <property type="nucleotide sequence ID" value="NZ_BSOS01000007.1"/>
</dbReference>
<evidence type="ECO:0000313" key="3">
    <source>
        <dbReference type="Proteomes" id="UP001156641"/>
    </source>
</evidence>
<keyword evidence="3" id="KW-1185">Reference proteome</keyword>